<comment type="caution">
    <text evidence="2">The sequence shown here is derived from an EMBL/GenBank/DDBJ whole genome shotgun (WGS) entry which is preliminary data.</text>
</comment>
<gene>
    <name evidence="2" type="ORF">A2639_01535</name>
</gene>
<feature type="region of interest" description="Disordered" evidence="1">
    <location>
        <begin position="1"/>
        <end position="48"/>
    </location>
</feature>
<accession>A0A1G2HKH1</accession>
<dbReference type="EMBL" id="MHOL01000010">
    <property type="protein sequence ID" value="OGZ62953.1"/>
    <property type="molecule type" value="Genomic_DNA"/>
</dbReference>
<evidence type="ECO:0000256" key="1">
    <source>
        <dbReference type="SAM" id="MobiDB-lite"/>
    </source>
</evidence>
<sequence>MAKIKKNFQNFLKNKEPDNSGNDYSDIKNQESKIHKPSQEVSSNEKSAINDEVIENSLEKRGLLSKEELDIQKKIREKIEEIHLDSDAKQQAGNQAQSIKYLQEEGKIKSLLKIVKEKGVVYAVNVAKKMDDPYILDELHDILAKEGYYKKFIK</sequence>
<dbReference type="Proteomes" id="UP000178991">
    <property type="component" value="Unassembled WGS sequence"/>
</dbReference>
<dbReference type="AlphaFoldDB" id="A0A1G2HKH1"/>
<organism evidence="2 3">
    <name type="scientific">Candidatus Staskawiczbacteria bacterium RIFCSPHIGHO2_01_FULL_34_27</name>
    <dbReference type="NCBI Taxonomy" id="1802199"/>
    <lineage>
        <taxon>Bacteria</taxon>
        <taxon>Candidatus Staskawicziibacteriota</taxon>
    </lineage>
</organism>
<proteinExistence type="predicted"/>
<reference evidence="2 3" key="1">
    <citation type="journal article" date="2016" name="Nat. Commun.">
        <title>Thousands of microbial genomes shed light on interconnected biogeochemical processes in an aquifer system.</title>
        <authorList>
            <person name="Anantharaman K."/>
            <person name="Brown C.T."/>
            <person name="Hug L.A."/>
            <person name="Sharon I."/>
            <person name="Castelle C.J."/>
            <person name="Probst A.J."/>
            <person name="Thomas B.C."/>
            <person name="Singh A."/>
            <person name="Wilkins M.J."/>
            <person name="Karaoz U."/>
            <person name="Brodie E.L."/>
            <person name="Williams K.H."/>
            <person name="Hubbard S.S."/>
            <person name="Banfield J.F."/>
        </authorList>
    </citation>
    <scope>NUCLEOTIDE SEQUENCE [LARGE SCALE GENOMIC DNA]</scope>
</reference>
<evidence type="ECO:0000313" key="3">
    <source>
        <dbReference type="Proteomes" id="UP000178991"/>
    </source>
</evidence>
<feature type="compositionally biased region" description="Basic and acidic residues" evidence="1">
    <location>
        <begin position="25"/>
        <end position="38"/>
    </location>
</feature>
<protein>
    <submittedName>
        <fullName evidence="2">Uncharacterized protein</fullName>
    </submittedName>
</protein>
<name>A0A1G2HKH1_9BACT</name>
<evidence type="ECO:0000313" key="2">
    <source>
        <dbReference type="EMBL" id="OGZ62953.1"/>
    </source>
</evidence>